<feature type="transmembrane region" description="Helical" evidence="1">
    <location>
        <begin position="84"/>
        <end position="106"/>
    </location>
</feature>
<dbReference type="Pfam" id="PF04474">
    <property type="entry name" value="DUF554"/>
    <property type="match status" value="1"/>
</dbReference>
<evidence type="ECO:0000256" key="1">
    <source>
        <dbReference type="SAM" id="Phobius"/>
    </source>
</evidence>
<feature type="transmembrane region" description="Helical" evidence="1">
    <location>
        <begin position="291"/>
        <end position="312"/>
    </location>
</feature>
<dbReference type="InterPro" id="IPR007563">
    <property type="entry name" value="DUF554"/>
</dbReference>
<dbReference type="PANTHER" id="PTHR36111">
    <property type="entry name" value="INNER MEMBRANE PROTEIN-RELATED"/>
    <property type="match status" value="1"/>
</dbReference>
<evidence type="ECO:0000313" key="3">
    <source>
        <dbReference type="Proteomes" id="UP000502706"/>
    </source>
</evidence>
<dbReference type="Proteomes" id="UP000502706">
    <property type="component" value="Chromosome"/>
</dbReference>
<evidence type="ECO:0000313" key="2">
    <source>
        <dbReference type="EMBL" id="QIN79065.1"/>
    </source>
</evidence>
<keyword evidence="1" id="KW-0812">Transmembrane</keyword>
<feature type="transmembrane region" description="Helical" evidence="1">
    <location>
        <begin position="118"/>
        <end position="135"/>
    </location>
</feature>
<dbReference type="AlphaFoldDB" id="A0A6G8PY23"/>
<keyword evidence="3" id="KW-1185">Reference proteome</keyword>
<protein>
    <submittedName>
        <fullName evidence="2">DUF554 family protein</fullName>
    </submittedName>
</protein>
<dbReference type="PANTHER" id="PTHR36111:SF2">
    <property type="entry name" value="INNER MEMBRANE PROTEIN"/>
    <property type="match status" value="1"/>
</dbReference>
<sequence>MRSRSPGSATGPWAPSPPSPAADLWLPGVVRSKSIVCGRVLPAGRRDFIPGNSGSLRRCAPARAPGCLRLRKARSDRVAYTPRVLGVGTAINVAAVLIGGGIGTLVGAQLPERMRQTAMQAIGIVTLLIGIQSFVQFDNPLVPLVAAISGLVVGELLDIDGALKRFGDGLERRFSKGESPVSRAFVTTSLLFCVGPLTILGSLEDGLSGDYSLLALKSALDFVAALSFASVLGWGVLLSAGTVLVVQGTLTLSAGLLEGLVTEPMIAATTATGGVLILGLGLMLLELKEVRVANMLPALLVAPLLVAAAPLWPF</sequence>
<accession>A0A6G8PY23</accession>
<dbReference type="KEGG" id="rmar:GBA65_11635"/>
<feature type="transmembrane region" description="Helical" evidence="1">
    <location>
        <begin position="141"/>
        <end position="163"/>
    </location>
</feature>
<name>A0A6G8PY23_9ACTN</name>
<keyword evidence="1" id="KW-1133">Transmembrane helix</keyword>
<keyword evidence="1" id="KW-0472">Membrane</keyword>
<gene>
    <name evidence="2" type="ORF">GBA65_11635</name>
</gene>
<feature type="transmembrane region" description="Helical" evidence="1">
    <location>
        <begin position="266"/>
        <end position="285"/>
    </location>
</feature>
<proteinExistence type="predicted"/>
<reference evidence="2 3" key="1">
    <citation type="submission" date="2019-10" db="EMBL/GenBank/DDBJ databases">
        <title>Rubrobacter sp nov SCSIO 52915 isolated from a deep-sea sediment in the South China Sea.</title>
        <authorList>
            <person name="Chen R.W."/>
        </authorList>
    </citation>
    <scope>NUCLEOTIDE SEQUENCE [LARGE SCALE GENOMIC DNA]</scope>
    <source>
        <strain evidence="2 3">SCSIO 52915</strain>
    </source>
</reference>
<organism evidence="2 3">
    <name type="scientific">Rubrobacter marinus</name>
    <dbReference type="NCBI Taxonomy" id="2653852"/>
    <lineage>
        <taxon>Bacteria</taxon>
        <taxon>Bacillati</taxon>
        <taxon>Actinomycetota</taxon>
        <taxon>Rubrobacteria</taxon>
        <taxon>Rubrobacterales</taxon>
        <taxon>Rubrobacteraceae</taxon>
        <taxon>Rubrobacter</taxon>
    </lineage>
</organism>
<feature type="transmembrane region" description="Helical" evidence="1">
    <location>
        <begin position="223"/>
        <end position="246"/>
    </location>
</feature>
<dbReference type="EMBL" id="CP045121">
    <property type="protein sequence ID" value="QIN79065.1"/>
    <property type="molecule type" value="Genomic_DNA"/>
</dbReference>
<feature type="transmembrane region" description="Helical" evidence="1">
    <location>
        <begin position="184"/>
        <end position="203"/>
    </location>
</feature>